<dbReference type="Proteomes" id="UP000019116">
    <property type="component" value="Chromosome 6A"/>
</dbReference>
<dbReference type="Gramene" id="TraesCS6A03G0963500.1">
    <property type="protein sequence ID" value="TraesCS6A03G0963500.1.CDS"/>
    <property type="gene ID" value="TraesCS6A03G0963500"/>
</dbReference>
<name>A0A3B6NUQ9_WHEAT</name>
<dbReference type="Gramene" id="TraesWEE_scaffold_001897_01G000100.1">
    <property type="protein sequence ID" value="TraesWEE_scaffold_001897_01G000100.1"/>
    <property type="gene ID" value="TraesWEE_scaffold_001897_01G000100"/>
</dbReference>
<dbReference type="OrthoDB" id="7205626at2759"/>
<keyword evidence="3" id="KW-1185">Reference proteome</keyword>
<evidence type="ECO:0000256" key="1">
    <source>
        <dbReference type="SAM" id="SignalP"/>
    </source>
</evidence>
<evidence type="ECO:0008006" key="4">
    <source>
        <dbReference type="Google" id="ProtNLM"/>
    </source>
</evidence>
<evidence type="ECO:0000313" key="2">
    <source>
        <dbReference type="EnsemblPlants" id="TraesCS6A02G380400.1"/>
    </source>
</evidence>
<dbReference type="Gramene" id="TraesCAD_scaffold_003026_01G000500.1">
    <property type="protein sequence ID" value="TraesCAD_scaffold_003026_01G000500.1"/>
    <property type="gene ID" value="TraesCAD_scaffold_003026_01G000500"/>
</dbReference>
<dbReference type="OMA" id="CKCMICE"/>
<evidence type="ECO:0000313" key="3">
    <source>
        <dbReference type="Proteomes" id="UP000019116"/>
    </source>
</evidence>
<dbReference type="Gramene" id="TraesJAG6A03G03396450.1">
    <property type="protein sequence ID" value="TraesJAG6A03G03396450.1"/>
    <property type="gene ID" value="TraesJAG6A03G03396450"/>
</dbReference>
<dbReference type="Gramene" id="TraesSYM6A03G03346730.1">
    <property type="protein sequence ID" value="TraesSYM6A03G03346730.1"/>
    <property type="gene ID" value="TraesSYM6A03G03346730"/>
</dbReference>
<dbReference type="AlphaFoldDB" id="A0A3B6NUQ9"/>
<feature type="signal peptide" evidence="1">
    <location>
        <begin position="1"/>
        <end position="19"/>
    </location>
</feature>
<protein>
    <recommendedName>
        <fullName evidence="4">Knottin scorpion toxin-like domain-containing protein</fullName>
    </recommendedName>
</protein>
<dbReference type="Gramene" id="TraesCS6A02G380400.1">
    <property type="protein sequence ID" value="TraesCS6A02G380400.1"/>
    <property type="gene ID" value="TraesCS6A02G380400"/>
</dbReference>
<feature type="chain" id="PRO_5043178554" description="Knottin scorpion toxin-like domain-containing protein" evidence="1">
    <location>
        <begin position="20"/>
        <end position="122"/>
    </location>
</feature>
<proteinExistence type="predicted"/>
<dbReference type="Gramene" id="TraesLAC6A03G03360930.1">
    <property type="protein sequence ID" value="TraesLAC6A03G03360930.1"/>
    <property type="gene ID" value="TraesLAC6A03G03360930"/>
</dbReference>
<dbReference type="Gramene" id="TraesRN6A0100950100.1">
    <property type="protein sequence ID" value="TraesRN6A0100950100.1"/>
    <property type="gene ID" value="TraesRN6A0100950100"/>
</dbReference>
<dbReference type="Gramene" id="TraesNOR6A03G03437680.1">
    <property type="protein sequence ID" value="TraesNOR6A03G03437680.1"/>
    <property type="gene ID" value="TraesNOR6A03G03437680"/>
</dbReference>
<dbReference type="EnsemblPlants" id="TraesCS6A02G380400.1">
    <property type="protein sequence ID" value="TraesCS6A02G380400.1"/>
    <property type="gene ID" value="TraesCS6A02G380400"/>
</dbReference>
<keyword evidence="1" id="KW-0732">Signal</keyword>
<dbReference type="Gramene" id="TraesROB_scaffold_011260_01G000400.1">
    <property type="protein sequence ID" value="TraesROB_scaffold_011260_01G000400.1"/>
    <property type="gene ID" value="TraesROB_scaffold_011260_01G000400"/>
</dbReference>
<organism evidence="2">
    <name type="scientific">Triticum aestivum</name>
    <name type="common">Wheat</name>
    <dbReference type="NCBI Taxonomy" id="4565"/>
    <lineage>
        <taxon>Eukaryota</taxon>
        <taxon>Viridiplantae</taxon>
        <taxon>Streptophyta</taxon>
        <taxon>Embryophyta</taxon>
        <taxon>Tracheophyta</taxon>
        <taxon>Spermatophyta</taxon>
        <taxon>Magnoliopsida</taxon>
        <taxon>Liliopsida</taxon>
        <taxon>Poales</taxon>
        <taxon>Poaceae</taxon>
        <taxon>BOP clade</taxon>
        <taxon>Pooideae</taxon>
        <taxon>Triticodae</taxon>
        <taxon>Triticeae</taxon>
        <taxon>Triticinae</taxon>
        <taxon>Triticum</taxon>
    </lineage>
</organism>
<accession>A0A3B6NUQ9</accession>
<sequence>MRTTQVLLLALALLMLASGAVTEASMDGSAKFRYRCEDTLIPSPKPCDDDTCNVACYNLMGVPKQGKCDAVGCKCMICERQPPMSSNYSLSSELLVSKMDVSRTKIHLDTFISATSNSERRE</sequence>
<reference evidence="2" key="1">
    <citation type="submission" date="2018-08" db="EMBL/GenBank/DDBJ databases">
        <authorList>
            <person name="Rossello M."/>
        </authorList>
    </citation>
    <scope>NUCLEOTIDE SEQUENCE [LARGE SCALE GENOMIC DNA]</scope>
    <source>
        <strain evidence="2">cv. Chinese Spring</strain>
    </source>
</reference>
<reference evidence="2" key="2">
    <citation type="submission" date="2018-10" db="UniProtKB">
        <authorList>
            <consortium name="EnsemblPlants"/>
        </authorList>
    </citation>
    <scope>IDENTIFICATION</scope>
</reference>